<dbReference type="Pfam" id="PF13365">
    <property type="entry name" value="Trypsin_2"/>
    <property type="match status" value="1"/>
</dbReference>
<evidence type="ECO:0000313" key="3">
    <source>
        <dbReference type="Proteomes" id="UP000217216"/>
    </source>
</evidence>
<accession>A0AAC9YUS5</accession>
<evidence type="ECO:0000256" key="1">
    <source>
        <dbReference type="SAM" id="Phobius"/>
    </source>
</evidence>
<gene>
    <name evidence="2" type="ORF">A1s21155_02240</name>
</gene>
<dbReference type="GO" id="GO:0006508">
    <property type="term" value="P:proteolysis"/>
    <property type="evidence" value="ECO:0007669"/>
    <property type="project" value="UniProtKB-KW"/>
</dbReference>
<dbReference type="SUPFAM" id="SSF50494">
    <property type="entry name" value="Trypsin-like serine proteases"/>
    <property type="match status" value="1"/>
</dbReference>
<dbReference type="PANTHER" id="PTHR43019:SF23">
    <property type="entry name" value="PROTEASE DO-LIKE 5, CHLOROPLASTIC"/>
    <property type="match status" value="1"/>
</dbReference>
<dbReference type="InterPro" id="IPR001940">
    <property type="entry name" value="Peptidase_S1C"/>
</dbReference>
<dbReference type="InterPro" id="IPR018247">
    <property type="entry name" value="EF_Hand_1_Ca_BS"/>
</dbReference>
<reference evidence="2 3" key="1">
    <citation type="submission" date="2016-07" db="EMBL/GenBank/DDBJ databases">
        <title>High microdiversification within the ubiquitous acI lineage of Actinobacteria.</title>
        <authorList>
            <person name="Neuenschwander S.M."/>
            <person name="Salcher M."/>
            <person name="Ghai R."/>
            <person name="Pernthaler J."/>
        </authorList>
    </citation>
    <scope>NUCLEOTIDE SEQUENCE [LARGE SCALE GENOMIC DNA]</scope>
    <source>
        <strain evidence="2">MMS-21-155</strain>
    </source>
</reference>
<dbReference type="PRINTS" id="PR00834">
    <property type="entry name" value="PROTEASES2C"/>
</dbReference>
<feature type="transmembrane region" description="Helical" evidence="1">
    <location>
        <begin position="9"/>
        <end position="30"/>
    </location>
</feature>
<dbReference type="KEGG" id="plak:A1s21155_02240"/>
<keyword evidence="1" id="KW-1133">Transmembrane helix</keyword>
<dbReference type="GO" id="GO:0004252">
    <property type="term" value="F:serine-type endopeptidase activity"/>
    <property type="evidence" value="ECO:0007669"/>
    <property type="project" value="InterPro"/>
</dbReference>
<dbReference type="InterPro" id="IPR009003">
    <property type="entry name" value="Peptidase_S1_PA"/>
</dbReference>
<proteinExistence type="predicted"/>
<dbReference type="RefSeq" id="WP_095696068.1">
    <property type="nucleotide sequence ID" value="NZ_CP016770.1"/>
</dbReference>
<dbReference type="PROSITE" id="PS00018">
    <property type="entry name" value="EF_HAND_1"/>
    <property type="match status" value="1"/>
</dbReference>
<sequence>MSQTSGNKFIAAIVIVAAPFALGAFLLAWAPAGQYQLTDPNNDGYVQPRDVGGVVANTSRSTVSVFCDVPGKEGIGSAWATELEEVQYKDYEQVYITNYHVIEDCIGKEEYLTVARAYKKQIAAEIITIDKENDLAVLISTLRVPSLKISQSPPYVGYWVMTSGSADAYEGSVTFGTILNSSDDELFFTANVSHGNSGGPLVDNEGNVIGTVSWFNKKEQYNGAKSIDVMCSQILKCDGKFYWEW</sequence>
<keyword evidence="1" id="KW-0472">Membrane</keyword>
<name>A0AAC9YUS5_9ACTN</name>
<keyword evidence="2" id="KW-0378">Hydrolase</keyword>
<protein>
    <submittedName>
        <fullName evidence="2">Trypsin-like serine protease</fullName>
    </submittedName>
</protein>
<organism evidence="2 3">
    <name type="scientific">Candidatus Planktophila dulcis</name>
    <dbReference type="NCBI Taxonomy" id="1884914"/>
    <lineage>
        <taxon>Bacteria</taxon>
        <taxon>Bacillati</taxon>
        <taxon>Actinomycetota</taxon>
        <taxon>Actinomycetes</taxon>
        <taxon>Candidatus Nanopelagicales</taxon>
        <taxon>Candidatus Nanopelagicaceae</taxon>
        <taxon>Candidatus Planktophila</taxon>
    </lineage>
</organism>
<dbReference type="PANTHER" id="PTHR43019">
    <property type="entry name" value="SERINE ENDOPROTEASE DEGS"/>
    <property type="match status" value="1"/>
</dbReference>
<keyword evidence="3" id="KW-1185">Reference proteome</keyword>
<keyword evidence="1" id="KW-0812">Transmembrane</keyword>
<dbReference type="AlphaFoldDB" id="A0AAC9YUS5"/>
<dbReference type="EMBL" id="CP016770">
    <property type="protein sequence ID" value="ASY11804.1"/>
    <property type="molecule type" value="Genomic_DNA"/>
</dbReference>
<keyword evidence="2" id="KW-0645">Protease</keyword>
<dbReference type="GeneID" id="300656968"/>
<dbReference type="Proteomes" id="UP000217216">
    <property type="component" value="Chromosome"/>
</dbReference>
<dbReference type="InterPro" id="IPR043504">
    <property type="entry name" value="Peptidase_S1_PA_chymotrypsin"/>
</dbReference>
<evidence type="ECO:0000313" key="2">
    <source>
        <dbReference type="EMBL" id="ASY11804.1"/>
    </source>
</evidence>
<dbReference type="Gene3D" id="2.40.10.10">
    <property type="entry name" value="Trypsin-like serine proteases"/>
    <property type="match status" value="2"/>
</dbReference>